<keyword evidence="1" id="KW-0808">Transferase</keyword>
<accession>A0ABQ6D439</accession>
<dbReference type="Proteomes" id="UP001156881">
    <property type="component" value="Unassembled WGS sequence"/>
</dbReference>
<protein>
    <submittedName>
        <fullName evidence="4">Methyltransferase type 11</fullName>
    </submittedName>
</protein>
<dbReference type="PANTHER" id="PTHR43861">
    <property type="entry name" value="TRANS-ACONITATE 2-METHYLTRANSFERASE-RELATED"/>
    <property type="match status" value="1"/>
</dbReference>
<dbReference type="GO" id="GO:0032259">
    <property type="term" value="P:methylation"/>
    <property type="evidence" value="ECO:0007669"/>
    <property type="project" value="UniProtKB-KW"/>
</dbReference>
<gene>
    <name evidence="4" type="ORF">GCM10007884_28460</name>
</gene>
<comment type="caution">
    <text evidence="4">The sequence shown here is derived from an EMBL/GenBank/DDBJ whole genome shotgun (WGS) entry which is preliminary data.</text>
</comment>
<dbReference type="Pfam" id="PF13649">
    <property type="entry name" value="Methyltransf_25"/>
    <property type="match status" value="1"/>
</dbReference>
<keyword evidence="4" id="KW-0489">Methyltransferase</keyword>
<feature type="compositionally biased region" description="Basic and acidic residues" evidence="2">
    <location>
        <begin position="278"/>
        <end position="288"/>
    </location>
</feature>
<dbReference type="InterPro" id="IPR041698">
    <property type="entry name" value="Methyltransf_25"/>
</dbReference>
<evidence type="ECO:0000313" key="5">
    <source>
        <dbReference type="Proteomes" id="UP001156881"/>
    </source>
</evidence>
<organism evidence="4 5">
    <name type="scientific">Methylobacterium brachythecii</name>
    <dbReference type="NCBI Taxonomy" id="1176177"/>
    <lineage>
        <taxon>Bacteria</taxon>
        <taxon>Pseudomonadati</taxon>
        <taxon>Pseudomonadota</taxon>
        <taxon>Alphaproteobacteria</taxon>
        <taxon>Hyphomicrobiales</taxon>
        <taxon>Methylobacteriaceae</taxon>
        <taxon>Methylobacterium</taxon>
    </lineage>
</organism>
<evidence type="ECO:0000259" key="3">
    <source>
        <dbReference type="Pfam" id="PF13649"/>
    </source>
</evidence>
<dbReference type="Gene3D" id="3.40.50.150">
    <property type="entry name" value="Vaccinia Virus protein VP39"/>
    <property type="match status" value="1"/>
</dbReference>
<feature type="domain" description="Methyltransferase" evidence="3">
    <location>
        <begin position="119"/>
        <end position="213"/>
    </location>
</feature>
<evidence type="ECO:0000256" key="2">
    <source>
        <dbReference type="SAM" id="MobiDB-lite"/>
    </source>
</evidence>
<name>A0ABQ6D439_9HYPH</name>
<keyword evidence="5" id="KW-1185">Reference proteome</keyword>
<dbReference type="InterPro" id="IPR029063">
    <property type="entry name" value="SAM-dependent_MTases_sf"/>
</dbReference>
<feature type="region of interest" description="Disordered" evidence="2">
    <location>
        <begin position="264"/>
        <end position="288"/>
    </location>
</feature>
<reference evidence="5" key="1">
    <citation type="journal article" date="2019" name="Int. J. Syst. Evol. Microbiol.">
        <title>The Global Catalogue of Microorganisms (GCM) 10K type strain sequencing project: providing services to taxonomists for standard genome sequencing and annotation.</title>
        <authorList>
            <consortium name="The Broad Institute Genomics Platform"/>
            <consortium name="The Broad Institute Genome Sequencing Center for Infectious Disease"/>
            <person name="Wu L."/>
            <person name="Ma J."/>
        </authorList>
    </citation>
    <scope>NUCLEOTIDE SEQUENCE [LARGE SCALE GENOMIC DNA]</scope>
    <source>
        <strain evidence="5">NBRC 107710</strain>
    </source>
</reference>
<dbReference type="CDD" id="cd02440">
    <property type="entry name" value="AdoMet_MTases"/>
    <property type="match status" value="1"/>
</dbReference>
<sequence>MVARQGAGSVVMASHGASRGRASNVLAASKPPLGYARLMILRALAILALTAAFANSAVAEDVQPMAPPGLPADRFPKPDRPVAEIVSPAWALEKRRNQADEVGQVAALMKIREGQTLADIGAGNGYYVFRLAKRVGPSGRVLAEDITPDYLAELDRKVRESGQTNIAVVRGEAHDPRLPAASLDAAVLVHMYHEISQPYGLLHNLAAAMKPGGRVGIVDADDIPSKHGTPPKLLRCELAAAGYKEVSLATLKGGVGYLAIFEAPTPEGRPDPSTITPCKDETTRKKRD</sequence>
<evidence type="ECO:0000256" key="1">
    <source>
        <dbReference type="ARBA" id="ARBA00022679"/>
    </source>
</evidence>
<dbReference type="EMBL" id="BSPG01000015">
    <property type="protein sequence ID" value="GLS44857.1"/>
    <property type="molecule type" value="Genomic_DNA"/>
</dbReference>
<dbReference type="GO" id="GO:0008168">
    <property type="term" value="F:methyltransferase activity"/>
    <property type="evidence" value="ECO:0007669"/>
    <property type="project" value="UniProtKB-KW"/>
</dbReference>
<proteinExistence type="predicted"/>
<dbReference type="SUPFAM" id="SSF53335">
    <property type="entry name" value="S-adenosyl-L-methionine-dependent methyltransferases"/>
    <property type="match status" value="1"/>
</dbReference>
<evidence type="ECO:0000313" key="4">
    <source>
        <dbReference type="EMBL" id="GLS44857.1"/>
    </source>
</evidence>